<dbReference type="GO" id="GO:0005886">
    <property type="term" value="C:plasma membrane"/>
    <property type="evidence" value="ECO:0007669"/>
    <property type="project" value="UniProtKB-SubCell"/>
</dbReference>
<evidence type="ECO:0000256" key="6">
    <source>
        <dbReference type="SAM" id="Phobius"/>
    </source>
</evidence>
<protein>
    <submittedName>
        <fullName evidence="7">Threonine transporter RhtB</fullName>
    </submittedName>
</protein>
<dbReference type="OrthoDB" id="9804822at2"/>
<comment type="subcellular location">
    <subcellularLocation>
        <location evidence="1">Cell membrane</location>
        <topology evidence="1">Multi-pass membrane protein</topology>
    </subcellularLocation>
</comment>
<dbReference type="AlphaFoldDB" id="A0A4Q0YN28"/>
<evidence type="ECO:0000256" key="4">
    <source>
        <dbReference type="ARBA" id="ARBA00022989"/>
    </source>
</evidence>
<dbReference type="Proteomes" id="UP000290287">
    <property type="component" value="Unassembled WGS sequence"/>
</dbReference>
<evidence type="ECO:0000313" key="7">
    <source>
        <dbReference type="EMBL" id="RXJ72206.1"/>
    </source>
</evidence>
<evidence type="ECO:0000256" key="3">
    <source>
        <dbReference type="ARBA" id="ARBA00022692"/>
    </source>
</evidence>
<keyword evidence="2" id="KW-1003">Cell membrane</keyword>
<dbReference type="InterPro" id="IPR001123">
    <property type="entry name" value="LeuE-type"/>
</dbReference>
<feature type="transmembrane region" description="Helical" evidence="6">
    <location>
        <begin position="6"/>
        <end position="28"/>
    </location>
</feature>
<comment type="caution">
    <text evidence="7">The sequence shown here is derived from an EMBL/GenBank/DDBJ whole genome shotgun (WGS) entry which is preliminary data.</text>
</comment>
<feature type="transmembrane region" description="Helical" evidence="6">
    <location>
        <begin position="71"/>
        <end position="91"/>
    </location>
</feature>
<keyword evidence="3 6" id="KW-0812">Transmembrane</keyword>
<keyword evidence="5 6" id="KW-0472">Membrane</keyword>
<keyword evidence="4 6" id="KW-1133">Transmembrane helix</keyword>
<feature type="transmembrane region" description="Helical" evidence="6">
    <location>
        <begin position="40"/>
        <end position="65"/>
    </location>
</feature>
<feature type="transmembrane region" description="Helical" evidence="6">
    <location>
        <begin position="112"/>
        <end position="137"/>
    </location>
</feature>
<name>A0A4Q0YN28_9GAMM</name>
<dbReference type="RefSeq" id="WP_129123223.1">
    <property type="nucleotide sequence ID" value="NZ_PEIB01000024.1"/>
</dbReference>
<evidence type="ECO:0000256" key="1">
    <source>
        <dbReference type="ARBA" id="ARBA00004651"/>
    </source>
</evidence>
<dbReference type="Pfam" id="PF01810">
    <property type="entry name" value="LysE"/>
    <property type="match status" value="1"/>
</dbReference>
<organism evidence="7 8">
    <name type="scientific">Veronia nyctiphanis</name>
    <dbReference type="NCBI Taxonomy" id="1278244"/>
    <lineage>
        <taxon>Bacteria</taxon>
        <taxon>Pseudomonadati</taxon>
        <taxon>Pseudomonadota</taxon>
        <taxon>Gammaproteobacteria</taxon>
        <taxon>Vibrionales</taxon>
        <taxon>Vibrionaceae</taxon>
        <taxon>Veronia</taxon>
    </lineage>
</organism>
<dbReference type="PANTHER" id="PTHR30086">
    <property type="entry name" value="ARGININE EXPORTER PROTEIN ARGO"/>
    <property type="match status" value="1"/>
</dbReference>
<dbReference type="PANTHER" id="PTHR30086:SF20">
    <property type="entry name" value="ARGININE EXPORTER PROTEIN ARGO-RELATED"/>
    <property type="match status" value="1"/>
</dbReference>
<feature type="transmembrane region" description="Helical" evidence="6">
    <location>
        <begin position="143"/>
        <end position="168"/>
    </location>
</feature>
<keyword evidence="8" id="KW-1185">Reference proteome</keyword>
<reference evidence="7 8" key="1">
    <citation type="submission" date="2017-10" db="EMBL/GenBank/DDBJ databases">
        <title>Nyctiphanis sp. nov., isolated from the stomach of the euphausiid Nyctiphanes simplex (Hansen, 1911) in the Gulf of California.</title>
        <authorList>
            <person name="Gomez-Gil B."/>
            <person name="Aguilar-Mendez M."/>
            <person name="Lopez-Cortes A."/>
            <person name="Gomez-Gutierrez J."/>
            <person name="Roque A."/>
            <person name="Lang E."/>
            <person name="Gonzalez-Castillo A."/>
        </authorList>
    </citation>
    <scope>NUCLEOTIDE SEQUENCE [LARGE SCALE GENOMIC DNA]</scope>
    <source>
        <strain evidence="7 8">CAIM 600</strain>
    </source>
</reference>
<accession>A0A4Q0YN28</accession>
<dbReference type="EMBL" id="PEIB01000024">
    <property type="protein sequence ID" value="RXJ72206.1"/>
    <property type="molecule type" value="Genomic_DNA"/>
</dbReference>
<evidence type="ECO:0000256" key="5">
    <source>
        <dbReference type="ARBA" id="ARBA00023136"/>
    </source>
</evidence>
<sequence length="204" mass="21682">MTISSSIALFIAMLLSAAIPGPSVLAVVSRSMASGKVNGLLVVAGVLVADYIFIFLALSGLSAIADVLGEFASFIKFVGISYLFWLAFVTWNSNPIPTDKASNSDKQRHSSFFAGLLMTLANPKAILFYMGFFPAFINIESIGIFDMFLIILISTVSVGSILSFYAVLSAHAGNLYESSFSQRFLNKLSGGAFATCGVVLATKT</sequence>
<evidence type="ECO:0000313" key="8">
    <source>
        <dbReference type="Proteomes" id="UP000290287"/>
    </source>
</evidence>
<dbReference type="GO" id="GO:0015171">
    <property type="term" value="F:amino acid transmembrane transporter activity"/>
    <property type="evidence" value="ECO:0007669"/>
    <property type="project" value="TreeGrafter"/>
</dbReference>
<gene>
    <name evidence="7" type="ORF">CS022_16775</name>
</gene>
<evidence type="ECO:0000256" key="2">
    <source>
        <dbReference type="ARBA" id="ARBA00022475"/>
    </source>
</evidence>
<proteinExistence type="predicted"/>